<keyword evidence="2" id="KW-1185">Reference proteome</keyword>
<name>A0A1G6ZZQ0_9RHOB</name>
<protein>
    <submittedName>
        <fullName evidence="1">ABC-type uncharacterized transport system, substrate-binding protein</fullName>
    </submittedName>
</protein>
<organism evidence="1 2">
    <name type="scientific">Limimaricola pyoseonensis</name>
    <dbReference type="NCBI Taxonomy" id="521013"/>
    <lineage>
        <taxon>Bacteria</taxon>
        <taxon>Pseudomonadati</taxon>
        <taxon>Pseudomonadota</taxon>
        <taxon>Alphaproteobacteria</taxon>
        <taxon>Rhodobacterales</taxon>
        <taxon>Paracoccaceae</taxon>
        <taxon>Limimaricola</taxon>
    </lineage>
</organism>
<dbReference type="RefSeq" id="WP_242652177.1">
    <property type="nucleotide sequence ID" value="NZ_FNAT01000001.1"/>
</dbReference>
<dbReference type="InterPro" id="IPR010412">
    <property type="entry name" value="DUF1007"/>
</dbReference>
<sequence length="215" mass="23196">MAAFCLSLLPAAGRAHPHIFIDTAFRFVFDEAGRLAAIRVDWSYDEFYSLMLIEENGLDADADGTPEPARVAGFAGKDVDWEAGFPGDFTLESDGDAVALDRPVDHAARFEDGRMIMSHTRRLGAPLAVEGREVVARSYDPTYLVAYDVPADPGVEGRDGCAVIREAADREKAQEEYGDQLAAVDAASDPFAAVELDDIGILFADRFVLSCAASS</sequence>
<reference evidence="2" key="1">
    <citation type="submission" date="2016-10" db="EMBL/GenBank/DDBJ databases">
        <authorList>
            <person name="Varghese N."/>
            <person name="Submissions S."/>
        </authorList>
    </citation>
    <scope>NUCLEOTIDE SEQUENCE [LARGE SCALE GENOMIC DNA]</scope>
    <source>
        <strain evidence="2">DSM 21424</strain>
    </source>
</reference>
<gene>
    <name evidence="1" type="ORF">SAMN04488567_0753</name>
</gene>
<accession>A0A1G6ZZQ0</accession>
<evidence type="ECO:0000313" key="2">
    <source>
        <dbReference type="Proteomes" id="UP000198922"/>
    </source>
</evidence>
<dbReference type="AlphaFoldDB" id="A0A1G6ZZQ0"/>
<evidence type="ECO:0000313" key="1">
    <source>
        <dbReference type="EMBL" id="SDE08144.1"/>
    </source>
</evidence>
<proteinExistence type="predicted"/>
<dbReference type="Pfam" id="PF06226">
    <property type="entry name" value="DUF1007"/>
    <property type="match status" value="1"/>
</dbReference>
<dbReference type="Proteomes" id="UP000198922">
    <property type="component" value="Unassembled WGS sequence"/>
</dbReference>
<dbReference type="STRING" id="521013.SAMN04488567_0753"/>
<dbReference type="EMBL" id="FNAT01000001">
    <property type="protein sequence ID" value="SDE08144.1"/>
    <property type="molecule type" value="Genomic_DNA"/>
</dbReference>